<dbReference type="InterPro" id="IPR050224">
    <property type="entry name" value="TALE_homeobox"/>
</dbReference>
<dbReference type="CDD" id="cd00086">
    <property type="entry name" value="homeodomain"/>
    <property type="match status" value="1"/>
</dbReference>
<keyword evidence="1 4" id="KW-0238">DNA-binding</keyword>
<dbReference type="PANTHER" id="PTHR11850">
    <property type="entry name" value="HOMEOBOX PROTEIN TRANSCRIPTION FACTORS"/>
    <property type="match status" value="1"/>
</dbReference>
<dbReference type="OrthoDB" id="4187154at2759"/>
<dbReference type="Gene3D" id="1.10.10.60">
    <property type="entry name" value="Homeodomain-like"/>
    <property type="match status" value="1"/>
</dbReference>
<dbReference type="Pfam" id="PF05920">
    <property type="entry name" value="Homeobox_KN"/>
    <property type="match status" value="1"/>
</dbReference>
<comment type="subcellular location">
    <subcellularLocation>
        <location evidence="4">Nucleus</location>
    </subcellularLocation>
</comment>
<evidence type="ECO:0000313" key="8">
    <source>
        <dbReference type="Proteomes" id="UP000070700"/>
    </source>
</evidence>
<dbReference type="InParanoid" id="A0A132B4J3"/>
<feature type="region of interest" description="Disordered" evidence="5">
    <location>
        <begin position="521"/>
        <end position="561"/>
    </location>
</feature>
<name>A0A132B4J3_MOLSC</name>
<dbReference type="SMART" id="SM00389">
    <property type="entry name" value="HOX"/>
    <property type="match status" value="1"/>
</dbReference>
<dbReference type="SUPFAM" id="SSF46689">
    <property type="entry name" value="Homeodomain-like"/>
    <property type="match status" value="1"/>
</dbReference>
<evidence type="ECO:0000256" key="3">
    <source>
        <dbReference type="ARBA" id="ARBA00023242"/>
    </source>
</evidence>
<feature type="compositionally biased region" description="Acidic residues" evidence="5">
    <location>
        <begin position="608"/>
        <end position="619"/>
    </location>
</feature>
<dbReference type="InterPro" id="IPR008422">
    <property type="entry name" value="KN_HD"/>
</dbReference>
<feature type="DNA-binding region" description="Homeobox" evidence="4">
    <location>
        <begin position="261"/>
        <end position="323"/>
    </location>
</feature>
<dbReference type="RefSeq" id="XP_018060942.1">
    <property type="nucleotide sequence ID" value="XM_018223369.1"/>
</dbReference>
<dbReference type="InterPro" id="IPR001356">
    <property type="entry name" value="HD"/>
</dbReference>
<gene>
    <name evidence="7" type="ORF">LY89DRAFT_790442</name>
</gene>
<dbReference type="KEGG" id="psco:LY89DRAFT_790442"/>
<dbReference type="GO" id="GO:0005634">
    <property type="term" value="C:nucleus"/>
    <property type="evidence" value="ECO:0007669"/>
    <property type="project" value="UniProtKB-SubCell"/>
</dbReference>
<dbReference type="InterPro" id="IPR009057">
    <property type="entry name" value="Homeodomain-like_sf"/>
</dbReference>
<dbReference type="GO" id="GO:0003677">
    <property type="term" value="F:DNA binding"/>
    <property type="evidence" value="ECO:0007669"/>
    <property type="project" value="UniProtKB-UniRule"/>
</dbReference>
<keyword evidence="8" id="KW-1185">Reference proteome</keyword>
<feature type="compositionally biased region" description="Low complexity" evidence="5">
    <location>
        <begin position="535"/>
        <end position="548"/>
    </location>
</feature>
<evidence type="ECO:0000256" key="1">
    <source>
        <dbReference type="ARBA" id="ARBA00023125"/>
    </source>
</evidence>
<dbReference type="GO" id="GO:0006355">
    <property type="term" value="P:regulation of DNA-templated transcription"/>
    <property type="evidence" value="ECO:0007669"/>
    <property type="project" value="InterPro"/>
</dbReference>
<keyword evidence="2 4" id="KW-0371">Homeobox</keyword>
<dbReference type="PROSITE" id="PS50071">
    <property type="entry name" value="HOMEOBOX_2"/>
    <property type="match status" value="1"/>
</dbReference>
<reference evidence="7 8" key="1">
    <citation type="submission" date="2015-10" db="EMBL/GenBank/DDBJ databases">
        <title>Full genome of DAOMC 229536 Phialocephala scopiformis, a fungal endophyte of spruce producing the potent anti-insectan compound rugulosin.</title>
        <authorList>
            <consortium name="DOE Joint Genome Institute"/>
            <person name="Walker A.K."/>
            <person name="Frasz S.L."/>
            <person name="Seifert K.A."/>
            <person name="Miller J.D."/>
            <person name="Mondo S.J."/>
            <person name="Labutti K."/>
            <person name="Lipzen A."/>
            <person name="Dockter R."/>
            <person name="Kennedy M."/>
            <person name="Grigoriev I.V."/>
            <person name="Spatafora J.W."/>
        </authorList>
    </citation>
    <scope>NUCLEOTIDE SEQUENCE [LARGE SCALE GENOMIC DNA]</scope>
    <source>
        <strain evidence="7 8">CBS 120377</strain>
    </source>
</reference>
<evidence type="ECO:0000256" key="4">
    <source>
        <dbReference type="PROSITE-ProRule" id="PRU00108"/>
    </source>
</evidence>
<evidence type="ECO:0000256" key="5">
    <source>
        <dbReference type="SAM" id="MobiDB-lite"/>
    </source>
</evidence>
<evidence type="ECO:0000259" key="6">
    <source>
        <dbReference type="PROSITE" id="PS50071"/>
    </source>
</evidence>
<dbReference type="Proteomes" id="UP000070700">
    <property type="component" value="Unassembled WGS sequence"/>
</dbReference>
<sequence length="633" mass="70220">MSSNGLELGQVTLTNSAERIQLSASCAVSFQLPQSLPSLRDADILKALISGHIWTSRGRGCSLDITILLDGKPLDETVRAAFRKGLGQRVQDAKIWNQLSLLPGLDIPTIPFSRSFGPDVSITLKHGHPQAMKAGLKGFLLDKTDVSPPDEILKAEMETIRLLLNFFTIDVPAKPQNPAKQLQQDAELLDQDRKLKTDHLLQLENTVRRISSLPLVVAANFGQFQPILPRLDGSGTKVVPSKLAMETNHNKVLSRSTSSEKLSMYRRYPKEVVGILEAWFRSHLLHPYPTNIEKQDLMKQTGLKKSQISNWMAKSRHKLSGASLVQDEEEMLFSAVHSQVESLEEDIPGLWSQCSEDTESISKASIFSTAASSISEISSQHPSSEPLDLTVACELINGALQTFIGGYYPKIQLPLKVKIEKPVPETSLSQLVPTMFNPGYRELMAHHSRFLPTITIALSVTLPKNVQSPSLKKKLEQIASIPISPLVGEDPSDNVDGSDSLSRVIQTSLFSMMQRTLYHPPATRKLWKEPKPATDVSSKSQDSDSSPDLLEDENPGSSNWDEILAHFTSDDDFDDLLYGDDEDELDLLDESERERLAIERETDEMLFGDGWDGEEEDEFLLSGGESDGENMLL</sequence>
<feature type="region of interest" description="Disordered" evidence="5">
    <location>
        <begin position="608"/>
        <end position="633"/>
    </location>
</feature>
<organism evidence="7 8">
    <name type="scientific">Mollisia scopiformis</name>
    <name type="common">Conifer needle endophyte fungus</name>
    <name type="synonym">Phialocephala scopiformis</name>
    <dbReference type="NCBI Taxonomy" id="149040"/>
    <lineage>
        <taxon>Eukaryota</taxon>
        <taxon>Fungi</taxon>
        <taxon>Dikarya</taxon>
        <taxon>Ascomycota</taxon>
        <taxon>Pezizomycotina</taxon>
        <taxon>Leotiomycetes</taxon>
        <taxon>Helotiales</taxon>
        <taxon>Mollisiaceae</taxon>
        <taxon>Mollisia</taxon>
    </lineage>
</organism>
<keyword evidence="3 4" id="KW-0539">Nucleus</keyword>
<proteinExistence type="predicted"/>
<evidence type="ECO:0000313" key="7">
    <source>
        <dbReference type="EMBL" id="KUJ06587.1"/>
    </source>
</evidence>
<accession>A0A132B4J3</accession>
<feature type="domain" description="Homeobox" evidence="6">
    <location>
        <begin position="259"/>
        <end position="322"/>
    </location>
</feature>
<protein>
    <recommendedName>
        <fullName evidence="6">Homeobox domain-containing protein</fullName>
    </recommendedName>
</protein>
<dbReference type="EMBL" id="KQ947445">
    <property type="protein sequence ID" value="KUJ06587.1"/>
    <property type="molecule type" value="Genomic_DNA"/>
</dbReference>
<dbReference type="GeneID" id="28833095"/>
<dbReference type="AlphaFoldDB" id="A0A132B4J3"/>
<evidence type="ECO:0000256" key="2">
    <source>
        <dbReference type="ARBA" id="ARBA00023155"/>
    </source>
</evidence>